<protein>
    <recommendedName>
        <fullName evidence="11">NADH-quinone oxidoreductase subunit K</fullName>
        <ecNumber evidence="11">7.1.1.-</ecNumber>
    </recommendedName>
    <alternativeName>
        <fullName evidence="11">NADH dehydrogenase I subunit K</fullName>
    </alternativeName>
    <alternativeName>
        <fullName evidence="11">NDH-1 subunit K</fullName>
    </alternativeName>
</protein>
<keyword evidence="5" id="KW-0997">Cell inner membrane</keyword>
<comment type="function">
    <text evidence="1 11">NDH-1 shuttles electrons from NADH, via FMN and iron-sulfur (Fe-S) centers, to quinones in the respiratory chain. The immediate electron acceptor for the enzyme in this species is believed to be ubiquinone. Couples the redox reaction to proton translocation (for every two electrons transferred, four hydrogen ions are translocated across the cytoplasmic membrane), and thus conserves the redox energy in a proton gradient.</text>
</comment>
<evidence type="ECO:0000256" key="9">
    <source>
        <dbReference type="ARBA" id="ARBA00022989"/>
    </source>
</evidence>
<evidence type="ECO:0000256" key="8">
    <source>
        <dbReference type="ARBA" id="ARBA00022967"/>
    </source>
</evidence>
<evidence type="ECO:0000256" key="2">
    <source>
        <dbReference type="ARBA" id="ARBA00004141"/>
    </source>
</evidence>
<evidence type="ECO:0000256" key="7">
    <source>
        <dbReference type="ARBA" id="ARBA00022719"/>
    </source>
</evidence>
<dbReference type="HAMAP" id="MF_01456">
    <property type="entry name" value="NDH1_NuoK"/>
    <property type="match status" value="1"/>
</dbReference>
<evidence type="ECO:0000256" key="11">
    <source>
        <dbReference type="HAMAP-Rule" id="MF_01456"/>
    </source>
</evidence>
<dbReference type="PANTHER" id="PTHR11434">
    <property type="entry name" value="NADH-UBIQUINONE OXIDOREDUCTASE SUBUNIT ND4L"/>
    <property type="match status" value="1"/>
</dbReference>
<dbReference type="Gene3D" id="1.10.287.3510">
    <property type="match status" value="1"/>
</dbReference>
<evidence type="ECO:0000256" key="6">
    <source>
        <dbReference type="ARBA" id="ARBA00022692"/>
    </source>
</evidence>
<dbReference type="Pfam" id="PF00420">
    <property type="entry name" value="Oxidored_q2"/>
    <property type="match status" value="1"/>
</dbReference>
<comment type="catalytic activity">
    <reaction evidence="11">
        <text>a quinone + NADH + 5 H(+)(in) = a quinol + NAD(+) + 4 H(+)(out)</text>
        <dbReference type="Rhea" id="RHEA:57888"/>
        <dbReference type="ChEBI" id="CHEBI:15378"/>
        <dbReference type="ChEBI" id="CHEBI:24646"/>
        <dbReference type="ChEBI" id="CHEBI:57540"/>
        <dbReference type="ChEBI" id="CHEBI:57945"/>
        <dbReference type="ChEBI" id="CHEBI:132124"/>
    </reaction>
</comment>
<sequence>MIVPMSHILAISAVMFVMGLACVLAQRNLIMILIGFEIMLNAVGLTLVGASALWQKVDGQIFVIFLMAVTSAEVAISLALVVYLRRRKATLEADAFSGMKG</sequence>
<keyword evidence="9 11" id="KW-1133">Transmembrane helix</keyword>
<feature type="transmembrane region" description="Helical" evidence="11">
    <location>
        <begin position="60"/>
        <end position="84"/>
    </location>
</feature>
<name>A0A0C2HTJ9_9BACT</name>
<evidence type="ECO:0000256" key="3">
    <source>
        <dbReference type="ARBA" id="ARBA00010519"/>
    </source>
</evidence>
<keyword evidence="4 11" id="KW-0813">Transport</keyword>
<dbReference type="EC" id="7.1.1.-" evidence="11"/>
<dbReference type="GO" id="GO:0042773">
    <property type="term" value="P:ATP synthesis coupled electron transport"/>
    <property type="evidence" value="ECO:0007669"/>
    <property type="project" value="InterPro"/>
</dbReference>
<dbReference type="InterPro" id="IPR039428">
    <property type="entry name" value="NUOK/Mnh_C1-like"/>
</dbReference>
<evidence type="ECO:0000313" key="12">
    <source>
        <dbReference type="EMBL" id="KIH76137.1"/>
    </source>
</evidence>
<comment type="caution">
    <text evidence="12">The sequence shown here is derived from an EMBL/GenBank/DDBJ whole genome shotgun (WGS) entry which is preliminary data.</text>
</comment>
<comment type="subunit">
    <text evidence="11">NDH-1 is composed of 14 different subunits. Subunits NuoA, H, J, K, L, M, N constitute the membrane sector of the complex.</text>
</comment>
<dbReference type="RefSeq" id="WP_040100095.1">
    <property type="nucleotide sequence ID" value="NZ_JWJD01000005.1"/>
</dbReference>
<dbReference type="GO" id="GO:0005886">
    <property type="term" value="C:plasma membrane"/>
    <property type="evidence" value="ECO:0007669"/>
    <property type="project" value="UniProtKB-SubCell"/>
</dbReference>
<evidence type="ECO:0000313" key="13">
    <source>
        <dbReference type="Proteomes" id="UP000035068"/>
    </source>
</evidence>
<evidence type="ECO:0000256" key="5">
    <source>
        <dbReference type="ARBA" id="ARBA00022519"/>
    </source>
</evidence>
<organism evidence="12 13">
    <name type="scientific">Geoalkalibacter ferrihydriticus DSM 17813</name>
    <dbReference type="NCBI Taxonomy" id="1121915"/>
    <lineage>
        <taxon>Bacteria</taxon>
        <taxon>Pseudomonadati</taxon>
        <taxon>Thermodesulfobacteriota</taxon>
        <taxon>Desulfuromonadia</taxon>
        <taxon>Desulfuromonadales</taxon>
        <taxon>Geoalkalibacteraceae</taxon>
        <taxon>Geoalkalibacter</taxon>
    </lineage>
</organism>
<dbReference type="GO" id="GO:0050136">
    <property type="term" value="F:NADH dehydrogenase (quinone) (non-electrogenic) activity"/>
    <property type="evidence" value="ECO:0007669"/>
    <property type="project" value="UniProtKB-UniRule"/>
</dbReference>
<keyword evidence="11" id="KW-0830">Ubiquinone</keyword>
<dbReference type="Proteomes" id="UP000035068">
    <property type="component" value="Unassembled WGS sequence"/>
</dbReference>
<evidence type="ECO:0000256" key="10">
    <source>
        <dbReference type="ARBA" id="ARBA00023136"/>
    </source>
</evidence>
<keyword evidence="11" id="KW-0520">NAD</keyword>
<dbReference type="InterPro" id="IPR001133">
    <property type="entry name" value="NADH_UbQ_OxRdtase_chain4L/K"/>
</dbReference>
<dbReference type="GO" id="GO:0030964">
    <property type="term" value="C:NADH dehydrogenase complex"/>
    <property type="evidence" value="ECO:0007669"/>
    <property type="project" value="TreeGrafter"/>
</dbReference>
<keyword evidence="6 11" id="KW-0812">Transmembrane</keyword>
<keyword evidence="11" id="KW-1003">Cell membrane</keyword>
<keyword evidence="13" id="KW-1185">Reference proteome</keyword>
<comment type="similarity">
    <text evidence="3 11">Belongs to the complex I subunit 4L family.</text>
</comment>
<feature type="transmembrane region" description="Helical" evidence="11">
    <location>
        <begin position="6"/>
        <end position="25"/>
    </location>
</feature>
<comment type="subcellular location">
    <subcellularLocation>
        <location evidence="11">Cell membrane</location>
        <topology evidence="11">Multi-pass membrane protein</topology>
    </subcellularLocation>
    <subcellularLocation>
        <location evidence="2">Membrane</location>
        <topology evidence="2">Multi-pass membrane protein</topology>
    </subcellularLocation>
</comment>
<keyword evidence="10 11" id="KW-0472">Membrane</keyword>
<dbReference type="PANTHER" id="PTHR11434:SF16">
    <property type="entry name" value="NADH-UBIQUINONE OXIDOREDUCTASE CHAIN 4L"/>
    <property type="match status" value="1"/>
</dbReference>
<evidence type="ECO:0000256" key="1">
    <source>
        <dbReference type="ARBA" id="ARBA00002378"/>
    </source>
</evidence>
<dbReference type="NCBIfam" id="NF004320">
    <property type="entry name" value="PRK05715.1-2"/>
    <property type="match status" value="1"/>
</dbReference>
<accession>A0A0C2HTJ9</accession>
<keyword evidence="7 11" id="KW-0874">Quinone</keyword>
<dbReference type="AlphaFoldDB" id="A0A0C2HTJ9"/>
<reference evidence="12 13" key="1">
    <citation type="submission" date="2014-12" db="EMBL/GenBank/DDBJ databases">
        <title>Genomes of Geoalkalibacter ferrihydriticus and Geoalkalibacter subterraneus, two haloalkaliphilic metal-reducing members of the Geobacteraceae.</title>
        <authorList>
            <person name="Badalamenti J.P."/>
            <person name="Torres C.I."/>
            <person name="Krajmalnik-Brown R."/>
            <person name="Bond D.R."/>
        </authorList>
    </citation>
    <scope>NUCLEOTIDE SEQUENCE [LARGE SCALE GENOMIC DNA]</scope>
    <source>
        <strain evidence="12 13">DSM 17813</strain>
    </source>
</reference>
<evidence type="ECO:0000256" key="4">
    <source>
        <dbReference type="ARBA" id="ARBA00022448"/>
    </source>
</evidence>
<dbReference type="FunFam" id="1.10.287.3510:FF:000001">
    <property type="entry name" value="NADH-quinone oxidoreductase subunit K"/>
    <property type="match status" value="1"/>
</dbReference>
<dbReference type="GO" id="GO:0048038">
    <property type="term" value="F:quinone binding"/>
    <property type="evidence" value="ECO:0007669"/>
    <property type="project" value="UniProtKB-KW"/>
</dbReference>
<keyword evidence="8 11" id="KW-1278">Translocase</keyword>
<feature type="transmembrane region" description="Helical" evidence="11">
    <location>
        <begin position="32"/>
        <end position="54"/>
    </location>
</feature>
<dbReference type="EMBL" id="JWJD01000005">
    <property type="protein sequence ID" value="KIH76137.1"/>
    <property type="molecule type" value="Genomic_DNA"/>
</dbReference>
<proteinExistence type="inferred from homology"/>
<gene>
    <name evidence="11" type="primary">nuoK</name>
    <name evidence="12" type="ORF">GFER_13005</name>
</gene>